<keyword evidence="2 4" id="KW-0808">Transferase</keyword>
<dbReference type="OrthoDB" id="1368803at2759"/>
<evidence type="ECO:0000256" key="6">
    <source>
        <dbReference type="PIRSR" id="PIRSR015894-2"/>
    </source>
</evidence>
<feature type="site" description="Critical for specifying symmetric addition of methyl groups" evidence="7">
    <location>
        <position position="355"/>
    </location>
</feature>
<gene>
    <name evidence="11" type="ORF">C2E20_5030</name>
</gene>
<evidence type="ECO:0000256" key="7">
    <source>
        <dbReference type="PIRSR" id="PIRSR015894-3"/>
    </source>
</evidence>
<protein>
    <recommendedName>
        <fullName evidence="4">Protein arginine N-methyltransferase</fullName>
    </recommendedName>
</protein>
<dbReference type="PIRSF" id="PIRSF015894">
    <property type="entry name" value="Skb1_MeTrfase"/>
    <property type="match status" value="1"/>
</dbReference>
<keyword evidence="12" id="KW-1185">Reference proteome</keyword>
<organism evidence="11 12">
    <name type="scientific">Micractinium conductrix</name>
    <dbReference type="NCBI Taxonomy" id="554055"/>
    <lineage>
        <taxon>Eukaryota</taxon>
        <taxon>Viridiplantae</taxon>
        <taxon>Chlorophyta</taxon>
        <taxon>core chlorophytes</taxon>
        <taxon>Trebouxiophyceae</taxon>
        <taxon>Chlorellales</taxon>
        <taxon>Chlorellaceae</taxon>
        <taxon>Chlorella clade</taxon>
        <taxon>Micractinium</taxon>
    </lineage>
</organism>
<dbReference type="GO" id="GO:0005634">
    <property type="term" value="C:nucleus"/>
    <property type="evidence" value="ECO:0007669"/>
    <property type="project" value="TreeGrafter"/>
</dbReference>
<evidence type="ECO:0000256" key="2">
    <source>
        <dbReference type="ARBA" id="ARBA00022679"/>
    </source>
</evidence>
<feature type="domain" description="PRMT5 arginine-N-methyltransferase" evidence="8">
    <location>
        <begin position="324"/>
        <end position="493"/>
    </location>
</feature>
<dbReference type="InterPro" id="IPR025799">
    <property type="entry name" value="Arg_MeTrfase"/>
</dbReference>
<proteinExistence type="inferred from homology"/>
<dbReference type="EMBL" id="LHPF02000014">
    <property type="protein sequence ID" value="PSC71522.1"/>
    <property type="molecule type" value="Genomic_DNA"/>
</dbReference>
<evidence type="ECO:0000256" key="5">
    <source>
        <dbReference type="PIRSR" id="PIRSR015894-1"/>
    </source>
</evidence>
<dbReference type="InterPro" id="IPR035248">
    <property type="entry name" value="PRMT5_C"/>
</dbReference>
<comment type="caution">
    <text evidence="11">The sequence shown here is derived from an EMBL/GenBank/DDBJ whole genome shotgun (WGS) entry which is preliminary data.</text>
</comment>
<feature type="binding site" evidence="6">
    <location>
        <begin position="448"/>
        <end position="449"/>
    </location>
    <ligand>
        <name>S-adenosyl-L-methionine</name>
        <dbReference type="ChEBI" id="CHEBI:59789"/>
    </ligand>
</feature>
<dbReference type="SUPFAM" id="SSF53335">
    <property type="entry name" value="S-adenosyl-L-methionine-dependent methyltransferases"/>
    <property type="match status" value="1"/>
</dbReference>
<evidence type="ECO:0000256" key="1">
    <source>
        <dbReference type="ARBA" id="ARBA00022603"/>
    </source>
</evidence>
<feature type="domain" description="PRMT5 TIM barrel" evidence="9">
    <location>
        <begin position="36"/>
        <end position="285"/>
    </location>
</feature>
<dbReference type="AlphaFoldDB" id="A0A2P6VBQ2"/>
<dbReference type="PROSITE" id="PS51678">
    <property type="entry name" value="SAM_MT_PRMT"/>
    <property type="match status" value="1"/>
</dbReference>
<evidence type="ECO:0000313" key="11">
    <source>
        <dbReference type="EMBL" id="PSC71522.1"/>
    </source>
</evidence>
<dbReference type="Gene3D" id="2.70.160.11">
    <property type="entry name" value="Hnrnp arginine n-methyltransferase1"/>
    <property type="match status" value="1"/>
</dbReference>
<reference evidence="11 12" key="1">
    <citation type="journal article" date="2018" name="Plant J.">
        <title>Genome sequences of Chlorella sorokiniana UTEX 1602 and Micractinium conductrix SAG 241.80: implications to maltose excretion by a green alga.</title>
        <authorList>
            <person name="Arriola M.B."/>
            <person name="Velmurugan N."/>
            <person name="Zhang Y."/>
            <person name="Plunkett M.H."/>
            <person name="Hondzo H."/>
            <person name="Barney B.M."/>
        </authorList>
    </citation>
    <scope>NUCLEOTIDE SEQUENCE [LARGE SCALE GENOMIC DNA]</scope>
    <source>
        <strain evidence="11 12">SAG 241.80</strain>
    </source>
</reference>
<dbReference type="Proteomes" id="UP000239649">
    <property type="component" value="Unassembled WGS sequence"/>
</dbReference>
<dbReference type="InterPro" id="IPR007857">
    <property type="entry name" value="Arg_MeTrfase_PRMT5"/>
</dbReference>
<evidence type="ECO:0000313" key="12">
    <source>
        <dbReference type="Proteomes" id="UP000239649"/>
    </source>
</evidence>
<feature type="binding site" evidence="6">
    <location>
        <position position="420"/>
    </location>
    <ligand>
        <name>S-adenosyl-L-methionine</name>
        <dbReference type="ChEBI" id="CHEBI:59789"/>
    </ligand>
</feature>
<dbReference type="GO" id="GO:0005829">
    <property type="term" value="C:cytosol"/>
    <property type="evidence" value="ECO:0007669"/>
    <property type="project" value="TreeGrafter"/>
</dbReference>
<dbReference type="PANTHER" id="PTHR10738:SF0">
    <property type="entry name" value="PROTEIN ARGININE N-METHYLTRANSFERASE 5"/>
    <property type="match status" value="1"/>
</dbReference>
<dbReference type="GO" id="GO:0006355">
    <property type="term" value="P:regulation of DNA-templated transcription"/>
    <property type="evidence" value="ECO:0007669"/>
    <property type="project" value="TreeGrafter"/>
</dbReference>
<dbReference type="STRING" id="554055.A0A2P6VBQ2"/>
<comment type="similarity">
    <text evidence="4">Belongs to the class I-like SAM-binding methyltransferase superfamily.</text>
</comment>
<keyword evidence="1 4" id="KW-0489">Methyltransferase</keyword>
<evidence type="ECO:0000256" key="4">
    <source>
        <dbReference type="PIRNR" id="PIRNR015894"/>
    </source>
</evidence>
<dbReference type="InterPro" id="IPR035247">
    <property type="entry name" value="PRMT5_TIM"/>
</dbReference>
<dbReference type="Pfam" id="PF17285">
    <property type="entry name" value="PRMT5_TIM"/>
    <property type="match status" value="1"/>
</dbReference>
<feature type="active site" description="Proton donor/acceptor" evidence="5">
    <location>
        <position position="464"/>
    </location>
</feature>
<feature type="binding site" evidence="6">
    <location>
        <begin position="361"/>
        <end position="362"/>
    </location>
    <ligand>
        <name>S-adenosyl-L-methionine</name>
        <dbReference type="ChEBI" id="CHEBI:59789"/>
    </ligand>
</feature>
<dbReference type="Pfam" id="PF05185">
    <property type="entry name" value="PRMT5"/>
    <property type="match status" value="1"/>
</dbReference>
<dbReference type="GO" id="GO:0032259">
    <property type="term" value="P:methylation"/>
    <property type="evidence" value="ECO:0007669"/>
    <property type="project" value="UniProtKB-KW"/>
</dbReference>
<feature type="binding site" evidence="6">
    <location>
        <position position="352"/>
    </location>
    <ligand>
        <name>S-adenosyl-L-methionine</name>
        <dbReference type="ChEBI" id="CHEBI:59789"/>
    </ligand>
</feature>
<evidence type="ECO:0000259" key="10">
    <source>
        <dbReference type="Pfam" id="PF17286"/>
    </source>
</evidence>
<dbReference type="InterPro" id="IPR029063">
    <property type="entry name" value="SAM-dependent_MTases_sf"/>
</dbReference>
<evidence type="ECO:0000256" key="3">
    <source>
        <dbReference type="ARBA" id="ARBA00022691"/>
    </source>
</evidence>
<evidence type="ECO:0000259" key="8">
    <source>
        <dbReference type="Pfam" id="PF05185"/>
    </source>
</evidence>
<keyword evidence="3 4" id="KW-0949">S-adenosyl-L-methionine</keyword>
<dbReference type="FunFam" id="2.70.160.11:FF:000003">
    <property type="entry name" value="Protein arginine N-methyltransferase 5"/>
    <property type="match status" value="1"/>
</dbReference>
<accession>A0A2P6VBQ2</accession>
<dbReference type="InterPro" id="IPR035075">
    <property type="entry name" value="PRMT5"/>
</dbReference>
<sequence length="665" mass="73207">MPLGKRMDFGDAKYAGVEVAWACDIVETLENALTTGFDFVMAPLVHPRFRRPAPTALPRGTFQPPFTRSDLLLGSGQWGGQVVGKISPWIDCDSANAALARDSAAALAQELAWAAHLSLQAVALPPPQQPLNAANYARVLNEVLGGVASMALWLRIPAAAPTLPDDPSDGDAASSSSSAEGAVLVADPWEWWNQIRFLCHHSPRLGVALELGADLPSEANLQRWRGEPLKAVVVPTSAFLTNKRGFPALPKRHQDFLTECFKRGVQVVLSGNPHHTSPEAAQPGGNAVAVAADGAALAAAAANPLRLYWEYLSFLFRKIEAASEQELVEMSYRDYLQSPLQPLQDNLESQTYETFERDGTKYTTYEEAVYRCLLDRVPQEEAESRVTVLMVVGAGRGPLVAASLRASVRARRRIRIYAVEKNPNAVVTLQNRAIADGWEGTVTIVPADMREWDAPEQADVLVSELLGSFGDNELSPECLDGAQRFLKPDGVSIPQAYTSQLQPITSHKLWNDVRAYDDLEHFETAYVVKLFKFCPLAPTQDVFTFEHPNRAHVIDNTRSVKLSFECTPPGGTVCHGFAGYFDAKLYNDVHLSIHPPTHTPNMFSWFPIYFPLREPFYVPQGARMDVAMWRCAGKHKVWYEWAVTAPHGAATPIHNPGGRSYYVGL</sequence>
<dbReference type="Gene3D" id="3.40.50.150">
    <property type="entry name" value="Vaccinia Virus protein VP39"/>
    <property type="match status" value="1"/>
</dbReference>
<dbReference type="PANTHER" id="PTHR10738">
    <property type="entry name" value="PROTEIN ARGININE N-METHYLTRANSFERASE 5"/>
    <property type="match status" value="1"/>
</dbReference>
<dbReference type="Gene3D" id="3.20.20.150">
    <property type="entry name" value="Divalent-metal-dependent TIM barrel enzymes"/>
    <property type="match status" value="1"/>
</dbReference>
<evidence type="ECO:0000259" key="9">
    <source>
        <dbReference type="Pfam" id="PF17285"/>
    </source>
</evidence>
<feature type="active site" description="Proton donor/acceptor" evidence="5">
    <location>
        <position position="473"/>
    </location>
</feature>
<name>A0A2P6VBQ2_9CHLO</name>
<dbReference type="GO" id="GO:0016274">
    <property type="term" value="F:protein-arginine N-methyltransferase activity"/>
    <property type="evidence" value="ECO:0007669"/>
    <property type="project" value="InterPro"/>
</dbReference>
<dbReference type="Pfam" id="PF17286">
    <property type="entry name" value="PRMT5_C"/>
    <property type="match status" value="1"/>
</dbReference>
<feature type="domain" description="PRMT5 oligomerisation" evidence="10">
    <location>
        <begin position="497"/>
        <end position="663"/>
    </location>
</feature>
<dbReference type="FunFam" id="3.40.50.150:FF:000029">
    <property type="entry name" value="Protein arginine N-methyltransferase 5"/>
    <property type="match status" value="1"/>
</dbReference>